<reference evidence="6" key="1">
    <citation type="journal article" date="2019" name="Int. J. Syst. Evol. Microbiol.">
        <title>The Global Catalogue of Microorganisms (GCM) 10K type strain sequencing project: providing services to taxonomists for standard genome sequencing and annotation.</title>
        <authorList>
            <consortium name="The Broad Institute Genomics Platform"/>
            <consortium name="The Broad Institute Genome Sequencing Center for Infectious Disease"/>
            <person name="Wu L."/>
            <person name="Ma J."/>
        </authorList>
    </citation>
    <scope>NUCLEOTIDE SEQUENCE [LARGE SCALE GENOMIC DNA]</scope>
    <source>
        <strain evidence="6">JCM 9377</strain>
    </source>
</reference>
<evidence type="ECO:0000256" key="3">
    <source>
        <dbReference type="ARBA" id="ARBA00023163"/>
    </source>
</evidence>
<dbReference type="Pfam" id="PF13377">
    <property type="entry name" value="Peripla_BP_3"/>
    <property type="match status" value="1"/>
</dbReference>
<keyword evidence="1" id="KW-0805">Transcription regulation</keyword>
<dbReference type="InterPro" id="IPR001034">
    <property type="entry name" value="DeoR_HTH"/>
</dbReference>
<comment type="caution">
    <text evidence="5">The sequence shown here is derived from an EMBL/GenBank/DDBJ whole genome shotgun (WGS) entry which is preliminary data.</text>
</comment>
<dbReference type="SUPFAM" id="SSF53822">
    <property type="entry name" value="Periplasmic binding protein-like I"/>
    <property type="match status" value="1"/>
</dbReference>
<keyword evidence="6" id="KW-1185">Reference proteome</keyword>
<protein>
    <submittedName>
        <fullName evidence="5">Substrate-binding domain-containing protein</fullName>
    </submittedName>
</protein>
<dbReference type="Pfam" id="PF08220">
    <property type="entry name" value="HTH_DeoR"/>
    <property type="match status" value="1"/>
</dbReference>
<dbReference type="InterPro" id="IPR028082">
    <property type="entry name" value="Peripla_BP_I"/>
</dbReference>
<dbReference type="RefSeq" id="WP_344839485.1">
    <property type="nucleotide sequence ID" value="NZ_BAAAUV010000047.1"/>
</dbReference>
<accession>A0ABP6QTV0</accession>
<dbReference type="InterPro" id="IPR046335">
    <property type="entry name" value="LacI/GalR-like_sensor"/>
</dbReference>
<keyword evidence="3" id="KW-0804">Transcription</keyword>
<dbReference type="Gene3D" id="1.10.10.10">
    <property type="entry name" value="Winged helix-like DNA-binding domain superfamily/Winged helix DNA-binding domain"/>
    <property type="match status" value="1"/>
</dbReference>
<evidence type="ECO:0000256" key="1">
    <source>
        <dbReference type="ARBA" id="ARBA00023015"/>
    </source>
</evidence>
<evidence type="ECO:0000313" key="6">
    <source>
        <dbReference type="Proteomes" id="UP001501237"/>
    </source>
</evidence>
<evidence type="ECO:0000313" key="5">
    <source>
        <dbReference type="EMBL" id="GAA3241800.1"/>
    </source>
</evidence>
<proteinExistence type="predicted"/>
<dbReference type="PRINTS" id="PR00037">
    <property type="entry name" value="HTHLACR"/>
</dbReference>
<keyword evidence="2" id="KW-0238">DNA-binding</keyword>
<dbReference type="InterPro" id="IPR018356">
    <property type="entry name" value="Tscrpt_reg_HTH_DeoR_CS"/>
</dbReference>
<dbReference type="SUPFAM" id="SSF46785">
    <property type="entry name" value="Winged helix' DNA-binding domain"/>
    <property type="match status" value="1"/>
</dbReference>
<evidence type="ECO:0000256" key="2">
    <source>
        <dbReference type="ARBA" id="ARBA00023125"/>
    </source>
</evidence>
<dbReference type="PANTHER" id="PTHR30146">
    <property type="entry name" value="LACI-RELATED TRANSCRIPTIONAL REPRESSOR"/>
    <property type="match status" value="1"/>
</dbReference>
<dbReference type="InterPro" id="IPR036388">
    <property type="entry name" value="WH-like_DNA-bd_sf"/>
</dbReference>
<dbReference type="PANTHER" id="PTHR30146:SF155">
    <property type="entry name" value="ALANINE RACEMASE"/>
    <property type="match status" value="1"/>
</dbReference>
<feature type="domain" description="HTH deoR-type" evidence="4">
    <location>
        <begin position="3"/>
        <end position="58"/>
    </location>
</feature>
<organism evidence="5 6">
    <name type="scientific">Actinocorallia longicatena</name>
    <dbReference type="NCBI Taxonomy" id="111803"/>
    <lineage>
        <taxon>Bacteria</taxon>
        <taxon>Bacillati</taxon>
        <taxon>Actinomycetota</taxon>
        <taxon>Actinomycetes</taxon>
        <taxon>Streptosporangiales</taxon>
        <taxon>Thermomonosporaceae</taxon>
        <taxon>Actinocorallia</taxon>
    </lineage>
</organism>
<dbReference type="Proteomes" id="UP001501237">
    <property type="component" value="Unassembled WGS sequence"/>
</dbReference>
<dbReference type="PROSITE" id="PS51000">
    <property type="entry name" value="HTH_DEOR_2"/>
    <property type="match status" value="1"/>
</dbReference>
<dbReference type="InterPro" id="IPR036390">
    <property type="entry name" value="WH_DNA-bd_sf"/>
</dbReference>
<dbReference type="EMBL" id="BAAAUV010000047">
    <property type="protein sequence ID" value="GAA3241800.1"/>
    <property type="molecule type" value="Genomic_DNA"/>
</dbReference>
<dbReference type="Gene3D" id="3.40.50.2300">
    <property type="match status" value="2"/>
</dbReference>
<dbReference type="PROSITE" id="PS00894">
    <property type="entry name" value="HTH_DEOR_1"/>
    <property type="match status" value="1"/>
</dbReference>
<sequence length="339" mass="35780">MHAEERHEAILRELRAQGSIRVSDLADRLGVSAITVRRDVEALAERGRLVRTHGGARLPAAEGAPRPVPEGRLSFGMVVPSAGYYFPEVIRGAREEAARHGIRLVLGISRYDPAEDAAQVGQLLDAGVDGLLITPSGAGNARLLEELPVPVVLVERRGFGRLEHVVSDHGYGGELAVRHLAGLGHANIALVARGDSPHTPWIRAGFDRALAEAGLVPGPFFATEAPDTVAPADHVDLFVKAVRDGTVDAALIHNDHDAIVLAQQLRARGTAIPDDVAIVAYDDEVAALADTPMTAVAPPKAAVGAAAVELLTRRLSEPAGPRRRIALLPELLVRASCGA</sequence>
<gene>
    <name evidence="5" type="ORF">GCM10010468_79190</name>
</gene>
<name>A0ABP6QTV0_9ACTN</name>
<evidence type="ECO:0000259" key="4">
    <source>
        <dbReference type="PROSITE" id="PS51000"/>
    </source>
</evidence>
<dbReference type="SMART" id="SM00420">
    <property type="entry name" value="HTH_DEOR"/>
    <property type="match status" value="1"/>
</dbReference>